<dbReference type="PANTHER" id="PTHR42921">
    <property type="entry name" value="ACETOACETYL-COA SYNTHETASE"/>
    <property type="match status" value="1"/>
</dbReference>
<sequence>MAVSQTQALPRKLWEHPDPTSTEMYKFLQKINSKHALHLKVRAANLPISPTIGWKRRIEFSVERRSDFWSMLFDDANLIHEGTYRRVVDEALPIDAVPRWFDGVRLNFAENMLYTRSRAPGASPSATTTVGKEDDRIAVTEVREGDAREHTCHVTWSELRRRAAQLAAAMATHAGVKRGDRVVVVGANSVETLLVWLATCWLGGLFSSSSTDMGARGILQRTVQVNPKLLFMDDVAVYNGKTTDLRPKMKQVVSGLRAECSAFAGAIAIPRFTDPRDVTDLDATRWTDFVGTAVDLPPPPFARVDFADPFLICFSSGTTGTPKAIVHSVGGLLINYYKEAILHEGMSPDSVTMQFTTVGWIMYVATVGVLVFGCRTVLYDGSPFQPDPAVLVRLAARERVTKLGLSPRWMLEMVRHNIAPRDIADLSALRVVTCTGMVLSQELQNWFYDTGFGPKVHLANISGGTDIAGCFGICNPLTPVYVGGAQGQSLGVDVRLFDTTSDVESKDSAYFKGVQVPSGEPGELVAVKAFPNIPCFFWNDKGSGRVEMDAKGTMVLRTDRAAAPEGSRYHDAYFGRFRHVWAHGDFCSIHPVTGALDFLGRADGVLNPSGVRFGSAEVYAVLERNFSDRVADSLCVGQRRPGRDGDESVLLFLLMRPGQILDAKLETDVRGAIARDLSKRHVPKYIFTTPAIPTTINMKKVELPVKRIVSGERITPSGTLANPESLDYFYPFAEIEQVVGKQSKAKL</sequence>
<dbReference type="Proteomes" id="UP000031575">
    <property type="component" value="Unassembled WGS sequence"/>
</dbReference>
<keyword evidence="3" id="KW-1185">Reference proteome</keyword>
<dbReference type="InterPro" id="IPR045851">
    <property type="entry name" value="AMP-bd_C_sf"/>
</dbReference>
<dbReference type="AlphaFoldDB" id="A0A0C2FTL5"/>
<dbReference type="Gene3D" id="3.30.300.30">
    <property type="match status" value="1"/>
</dbReference>
<evidence type="ECO:0000259" key="1">
    <source>
        <dbReference type="Pfam" id="PF00501"/>
    </source>
</evidence>
<dbReference type="OrthoDB" id="10253869at2759"/>
<reference evidence="2 3" key="1">
    <citation type="journal article" date="2014" name="BMC Genomics">
        <title>Comparative genomics of the major fungal agents of human and animal Sporotrichosis: Sporothrix schenckii and Sporothrix brasiliensis.</title>
        <authorList>
            <person name="Teixeira M.M."/>
            <person name="de Almeida L.G."/>
            <person name="Kubitschek-Barreira P."/>
            <person name="Alves F.L."/>
            <person name="Kioshima E.S."/>
            <person name="Abadio A.K."/>
            <person name="Fernandes L."/>
            <person name="Derengowski L.S."/>
            <person name="Ferreira K.S."/>
            <person name="Souza R.C."/>
            <person name="Ruiz J.C."/>
            <person name="de Andrade N.C."/>
            <person name="Paes H.C."/>
            <person name="Nicola A.M."/>
            <person name="Albuquerque P."/>
            <person name="Gerber A.L."/>
            <person name="Martins V.P."/>
            <person name="Peconick L.D."/>
            <person name="Neto A.V."/>
            <person name="Chaucanez C.B."/>
            <person name="Silva P.A."/>
            <person name="Cunha O.L."/>
            <person name="de Oliveira F.F."/>
            <person name="dos Santos T.C."/>
            <person name="Barros A.L."/>
            <person name="Soares M.A."/>
            <person name="de Oliveira L.M."/>
            <person name="Marini M.M."/>
            <person name="Villalobos-Duno H."/>
            <person name="Cunha M.M."/>
            <person name="de Hoog S."/>
            <person name="da Silveira J.F."/>
            <person name="Henrissat B."/>
            <person name="Nino-Vega G.A."/>
            <person name="Cisalpino P.S."/>
            <person name="Mora-Montes H.M."/>
            <person name="Almeida S.R."/>
            <person name="Stajich J.E."/>
            <person name="Lopes-Bezerra L.M."/>
            <person name="Vasconcelos A.T."/>
            <person name="Felipe M.S."/>
        </authorList>
    </citation>
    <scope>NUCLEOTIDE SEQUENCE [LARGE SCALE GENOMIC DNA]</scope>
    <source>
        <strain evidence="2 3">5110</strain>
    </source>
</reference>
<feature type="domain" description="AMP-dependent synthetase/ligase" evidence="1">
    <location>
        <begin position="132"/>
        <end position="525"/>
    </location>
</feature>
<proteinExistence type="predicted"/>
<dbReference type="RefSeq" id="XP_040622393.1">
    <property type="nucleotide sequence ID" value="XM_040763935.1"/>
</dbReference>
<name>A0A0C2FTL5_9PEZI</name>
<comment type="caution">
    <text evidence="2">The sequence shown here is derived from an EMBL/GenBank/DDBJ whole genome shotgun (WGS) entry which is preliminary data.</text>
</comment>
<dbReference type="PROSITE" id="PS00455">
    <property type="entry name" value="AMP_BINDING"/>
    <property type="match status" value="1"/>
</dbReference>
<dbReference type="PANTHER" id="PTHR42921:SF4">
    <property type="entry name" value="ACETOACETYL-COA SYNTHASE (AFU_ORTHOLOGUE AFUA_8G04770)"/>
    <property type="match status" value="1"/>
</dbReference>
<protein>
    <submittedName>
        <fullName evidence="2">Acetoacetyl-CoA synthetase</fullName>
    </submittedName>
</protein>
<evidence type="ECO:0000313" key="2">
    <source>
        <dbReference type="EMBL" id="KIH94383.1"/>
    </source>
</evidence>
<gene>
    <name evidence="2" type="ORF">SPBR_05672</name>
</gene>
<dbReference type="Pfam" id="PF00501">
    <property type="entry name" value="AMP-binding"/>
    <property type="match status" value="1"/>
</dbReference>
<dbReference type="GO" id="GO:0030729">
    <property type="term" value="F:acetoacetate-CoA ligase activity"/>
    <property type="evidence" value="ECO:0007669"/>
    <property type="project" value="TreeGrafter"/>
</dbReference>
<evidence type="ECO:0000313" key="3">
    <source>
        <dbReference type="Proteomes" id="UP000031575"/>
    </source>
</evidence>
<dbReference type="SUPFAM" id="SSF56801">
    <property type="entry name" value="Acetyl-CoA synthetase-like"/>
    <property type="match status" value="1"/>
</dbReference>
<dbReference type="EMBL" id="AWTV01000004">
    <property type="protein sequence ID" value="KIH94383.1"/>
    <property type="molecule type" value="Genomic_DNA"/>
</dbReference>
<dbReference type="Gene3D" id="3.40.50.12780">
    <property type="entry name" value="N-terminal domain of ligase-like"/>
    <property type="match status" value="1"/>
</dbReference>
<accession>A0A0C2FTL5</accession>
<dbReference type="GeneID" id="63678856"/>
<dbReference type="InterPro" id="IPR020845">
    <property type="entry name" value="AMP-binding_CS"/>
</dbReference>
<dbReference type="HOGENOM" id="CLU_000022_3_3_1"/>
<dbReference type="InterPro" id="IPR000873">
    <property type="entry name" value="AMP-dep_synth/lig_dom"/>
</dbReference>
<dbReference type="VEuPathDB" id="FungiDB:SPBR_05672"/>
<organism evidence="2 3">
    <name type="scientific">Sporothrix brasiliensis 5110</name>
    <dbReference type="NCBI Taxonomy" id="1398154"/>
    <lineage>
        <taxon>Eukaryota</taxon>
        <taxon>Fungi</taxon>
        <taxon>Dikarya</taxon>
        <taxon>Ascomycota</taxon>
        <taxon>Pezizomycotina</taxon>
        <taxon>Sordariomycetes</taxon>
        <taxon>Sordariomycetidae</taxon>
        <taxon>Ophiostomatales</taxon>
        <taxon>Ophiostomataceae</taxon>
        <taxon>Sporothrix</taxon>
    </lineage>
</organism>
<dbReference type="InterPro" id="IPR042099">
    <property type="entry name" value="ANL_N_sf"/>
</dbReference>